<keyword evidence="1" id="KW-0676">Redox-active center</keyword>
<dbReference type="Pfam" id="PF00578">
    <property type="entry name" value="AhpC-TSA"/>
    <property type="match status" value="1"/>
</dbReference>
<evidence type="ECO:0000256" key="1">
    <source>
        <dbReference type="ARBA" id="ARBA00023284"/>
    </source>
</evidence>
<dbReference type="Proteomes" id="UP001143545">
    <property type="component" value="Unassembled WGS sequence"/>
</dbReference>
<dbReference type="PROSITE" id="PS51352">
    <property type="entry name" value="THIOREDOXIN_2"/>
    <property type="match status" value="1"/>
</dbReference>
<dbReference type="InterPro" id="IPR000866">
    <property type="entry name" value="AhpC/TSA"/>
</dbReference>
<dbReference type="SUPFAM" id="SSF52833">
    <property type="entry name" value="Thioredoxin-like"/>
    <property type="match status" value="1"/>
</dbReference>
<gene>
    <name evidence="3" type="primary">resA</name>
    <name evidence="3" type="ORF">NBRC110019_11680</name>
</gene>
<evidence type="ECO:0000259" key="2">
    <source>
        <dbReference type="PROSITE" id="PS51352"/>
    </source>
</evidence>
<feature type="domain" description="Thioredoxin" evidence="2">
    <location>
        <begin position="47"/>
        <end position="204"/>
    </location>
</feature>
<dbReference type="InterPro" id="IPR036249">
    <property type="entry name" value="Thioredoxin-like_sf"/>
</dbReference>
<dbReference type="InterPro" id="IPR013766">
    <property type="entry name" value="Thioredoxin_domain"/>
</dbReference>
<sequence length="205" mass="23839">MIFLIKYMMQKIIFYFILTVLLIGIVSCDSSSKENDKTEETSHQVIQTNTKTKPKENVVYTVGEKKVPQMDFSELERKVLSQSNNKTYVVNFWATWCAPCVKELPHFEALNAKYKDKNVEVILVSLDFPDKVDTQLVPFIRKKDLQSKVIFLNDSNMNEWIPKVSKNWSGAIPATLIYNKENRTFYEQSFTFEELESALTKTLIL</sequence>
<keyword evidence="4" id="KW-1185">Reference proteome</keyword>
<reference evidence="3" key="1">
    <citation type="submission" date="2022-07" db="EMBL/GenBank/DDBJ databases">
        <title>Taxonomy of Novel Oxalotrophic and Methylotrophic Bacteria.</title>
        <authorList>
            <person name="Sahin N."/>
            <person name="Tani A."/>
        </authorList>
    </citation>
    <scope>NUCLEOTIDE SEQUENCE</scope>
    <source>
        <strain evidence="3">AM327</strain>
    </source>
</reference>
<evidence type="ECO:0000313" key="4">
    <source>
        <dbReference type="Proteomes" id="UP001143545"/>
    </source>
</evidence>
<comment type="caution">
    <text evidence="3">The sequence shown here is derived from an EMBL/GenBank/DDBJ whole genome shotgun (WGS) entry which is preliminary data.</text>
</comment>
<proteinExistence type="predicted"/>
<dbReference type="GO" id="GO:0016491">
    <property type="term" value="F:oxidoreductase activity"/>
    <property type="evidence" value="ECO:0007669"/>
    <property type="project" value="InterPro"/>
</dbReference>
<name>A0A9W6EU44_9FLAO</name>
<dbReference type="PROSITE" id="PS51257">
    <property type="entry name" value="PROKAR_LIPOPROTEIN"/>
    <property type="match status" value="1"/>
</dbReference>
<dbReference type="AlphaFoldDB" id="A0A9W6EU44"/>
<dbReference type="InterPro" id="IPR017937">
    <property type="entry name" value="Thioredoxin_CS"/>
</dbReference>
<dbReference type="EMBL" id="BRVP01000006">
    <property type="protein sequence ID" value="GLB52129.1"/>
    <property type="molecule type" value="Genomic_DNA"/>
</dbReference>
<dbReference type="PROSITE" id="PS00194">
    <property type="entry name" value="THIOREDOXIN_1"/>
    <property type="match status" value="1"/>
</dbReference>
<dbReference type="CDD" id="cd02966">
    <property type="entry name" value="TlpA_like_family"/>
    <property type="match status" value="1"/>
</dbReference>
<protein>
    <submittedName>
        <fullName evidence="3">Thiol-disulfide oxidoreductase</fullName>
    </submittedName>
</protein>
<dbReference type="PANTHER" id="PTHR42852:SF13">
    <property type="entry name" value="PROTEIN DIPZ"/>
    <property type="match status" value="1"/>
</dbReference>
<dbReference type="GO" id="GO:0016209">
    <property type="term" value="F:antioxidant activity"/>
    <property type="evidence" value="ECO:0007669"/>
    <property type="project" value="InterPro"/>
</dbReference>
<accession>A0A9W6EU44</accession>
<organism evidence="3 4">
    <name type="scientific">Neptunitalea chrysea</name>
    <dbReference type="NCBI Taxonomy" id="1647581"/>
    <lineage>
        <taxon>Bacteria</taxon>
        <taxon>Pseudomonadati</taxon>
        <taxon>Bacteroidota</taxon>
        <taxon>Flavobacteriia</taxon>
        <taxon>Flavobacteriales</taxon>
        <taxon>Flavobacteriaceae</taxon>
        <taxon>Neptunitalea</taxon>
    </lineage>
</organism>
<dbReference type="InterPro" id="IPR050553">
    <property type="entry name" value="Thioredoxin_ResA/DsbE_sf"/>
</dbReference>
<dbReference type="PANTHER" id="PTHR42852">
    <property type="entry name" value="THIOL:DISULFIDE INTERCHANGE PROTEIN DSBE"/>
    <property type="match status" value="1"/>
</dbReference>
<evidence type="ECO:0000313" key="3">
    <source>
        <dbReference type="EMBL" id="GLB52129.1"/>
    </source>
</evidence>
<dbReference type="Gene3D" id="3.40.30.10">
    <property type="entry name" value="Glutaredoxin"/>
    <property type="match status" value="1"/>
</dbReference>